<sequence length="235" mass="25686">MSYENFLRTVDSFDSQSRVDQDIRVEISGNYVVNVRESTEIKIEPDNDTAIADDNKLTIVAITDDNEFTLIGNQHNLDRNKSLSENPMNYTKEFNASSSSANNWIGSVNLITSVATTPIFGKLSDIFDRKNIFIVVLGTFTIGSVFCGVSRNIAMIIIGRIISGIAIGAGGMTTLSSTITSEIVYVKSRGIYQGILSYTGCAQAHITSIARCLQRHLLQHEQHELSSLPSSIGGL</sequence>
<dbReference type="InterPro" id="IPR011701">
    <property type="entry name" value="MFS"/>
</dbReference>
<gene>
    <name evidence="8" type="ORF">AGERDE_LOCUS11939</name>
</gene>
<dbReference type="EMBL" id="CAJVPL010006320">
    <property type="protein sequence ID" value="CAG8663698.1"/>
    <property type="molecule type" value="Genomic_DNA"/>
</dbReference>
<dbReference type="OrthoDB" id="3437016at2759"/>
<dbReference type="PANTHER" id="PTHR23501">
    <property type="entry name" value="MAJOR FACILITATOR SUPERFAMILY"/>
    <property type="match status" value="1"/>
</dbReference>
<accession>A0A9N9E7U4</accession>
<name>A0A9N9E7U4_9GLOM</name>
<reference evidence="8" key="1">
    <citation type="submission" date="2021-06" db="EMBL/GenBank/DDBJ databases">
        <authorList>
            <person name="Kallberg Y."/>
            <person name="Tangrot J."/>
            <person name="Rosling A."/>
        </authorList>
    </citation>
    <scope>NUCLEOTIDE SEQUENCE</scope>
    <source>
        <strain evidence="8">MT106</strain>
    </source>
</reference>
<dbReference type="GO" id="GO:0012505">
    <property type="term" value="C:endomembrane system"/>
    <property type="evidence" value="ECO:0007669"/>
    <property type="project" value="UniProtKB-SubCell"/>
</dbReference>
<proteinExistence type="predicted"/>
<dbReference type="SUPFAM" id="SSF103473">
    <property type="entry name" value="MFS general substrate transporter"/>
    <property type="match status" value="1"/>
</dbReference>
<feature type="non-terminal residue" evidence="8">
    <location>
        <position position="1"/>
    </location>
</feature>
<dbReference type="Gene3D" id="1.20.1250.20">
    <property type="entry name" value="MFS general substrate transporter like domains"/>
    <property type="match status" value="1"/>
</dbReference>
<keyword evidence="2" id="KW-0813">Transport</keyword>
<dbReference type="Pfam" id="PF07690">
    <property type="entry name" value="MFS_1"/>
    <property type="match status" value="1"/>
</dbReference>
<evidence type="ECO:0000313" key="8">
    <source>
        <dbReference type="EMBL" id="CAG8663698.1"/>
    </source>
</evidence>
<dbReference type="InterPro" id="IPR020846">
    <property type="entry name" value="MFS_dom"/>
</dbReference>
<dbReference type="PROSITE" id="PS50850">
    <property type="entry name" value="MFS"/>
    <property type="match status" value="1"/>
</dbReference>
<dbReference type="GO" id="GO:0005886">
    <property type="term" value="C:plasma membrane"/>
    <property type="evidence" value="ECO:0007669"/>
    <property type="project" value="TreeGrafter"/>
</dbReference>
<keyword evidence="9" id="KW-1185">Reference proteome</keyword>
<keyword evidence="3 6" id="KW-0812">Transmembrane</keyword>
<dbReference type="GO" id="GO:0022857">
    <property type="term" value="F:transmembrane transporter activity"/>
    <property type="evidence" value="ECO:0007669"/>
    <property type="project" value="InterPro"/>
</dbReference>
<feature type="domain" description="Major facilitator superfamily (MFS) profile" evidence="7">
    <location>
        <begin position="53"/>
        <end position="235"/>
    </location>
</feature>
<comment type="caution">
    <text evidence="8">The sequence shown here is derived from an EMBL/GenBank/DDBJ whole genome shotgun (WGS) entry which is preliminary data.</text>
</comment>
<evidence type="ECO:0000256" key="2">
    <source>
        <dbReference type="ARBA" id="ARBA00022448"/>
    </source>
</evidence>
<evidence type="ECO:0000256" key="5">
    <source>
        <dbReference type="ARBA" id="ARBA00023136"/>
    </source>
</evidence>
<dbReference type="AlphaFoldDB" id="A0A9N9E7U4"/>
<keyword evidence="4 6" id="KW-1133">Transmembrane helix</keyword>
<evidence type="ECO:0000256" key="3">
    <source>
        <dbReference type="ARBA" id="ARBA00022692"/>
    </source>
</evidence>
<dbReference type="InterPro" id="IPR036259">
    <property type="entry name" value="MFS_trans_sf"/>
</dbReference>
<evidence type="ECO:0000256" key="1">
    <source>
        <dbReference type="ARBA" id="ARBA00004127"/>
    </source>
</evidence>
<keyword evidence="5 6" id="KW-0472">Membrane</keyword>
<evidence type="ECO:0000259" key="7">
    <source>
        <dbReference type="PROSITE" id="PS50850"/>
    </source>
</evidence>
<evidence type="ECO:0000256" key="4">
    <source>
        <dbReference type="ARBA" id="ARBA00022989"/>
    </source>
</evidence>
<feature type="transmembrane region" description="Helical" evidence="6">
    <location>
        <begin position="132"/>
        <end position="151"/>
    </location>
</feature>
<protein>
    <submittedName>
        <fullName evidence="8">4117_t:CDS:1</fullName>
    </submittedName>
</protein>
<feature type="transmembrane region" description="Helical" evidence="6">
    <location>
        <begin position="157"/>
        <end position="179"/>
    </location>
</feature>
<evidence type="ECO:0000256" key="6">
    <source>
        <dbReference type="SAM" id="Phobius"/>
    </source>
</evidence>
<dbReference type="Proteomes" id="UP000789831">
    <property type="component" value="Unassembled WGS sequence"/>
</dbReference>
<organism evidence="8 9">
    <name type="scientific">Ambispora gerdemannii</name>
    <dbReference type="NCBI Taxonomy" id="144530"/>
    <lineage>
        <taxon>Eukaryota</taxon>
        <taxon>Fungi</taxon>
        <taxon>Fungi incertae sedis</taxon>
        <taxon>Mucoromycota</taxon>
        <taxon>Glomeromycotina</taxon>
        <taxon>Glomeromycetes</taxon>
        <taxon>Archaeosporales</taxon>
        <taxon>Ambisporaceae</taxon>
        <taxon>Ambispora</taxon>
    </lineage>
</organism>
<comment type="subcellular location">
    <subcellularLocation>
        <location evidence="1">Endomembrane system</location>
        <topology evidence="1">Multi-pass membrane protein</topology>
    </subcellularLocation>
</comment>
<dbReference type="PANTHER" id="PTHR23501:SF191">
    <property type="entry name" value="VACUOLAR BASIC AMINO ACID TRANSPORTER 4"/>
    <property type="match status" value="1"/>
</dbReference>
<evidence type="ECO:0000313" key="9">
    <source>
        <dbReference type="Proteomes" id="UP000789831"/>
    </source>
</evidence>